<evidence type="ECO:0000313" key="3">
    <source>
        <dbReference type="Proteomes" id="UP001153069"/>
    </source>
</evidence>
<dbReference type="Proteomes" id="UP001153069">
    <property type="component" value="Unassembled WGS sequence"/>
</dbReference>
<name>A0A9N8HSR9_9STRA</name>
<feature type="non-terminal residue" evidence="2">
    <location>
        <position position="351"/>
    </location>
</feature>
<dbReference type="InterPro" id="IPR032675">
    <property type="entry name" value="LRR_dom_sf"/>
</dbReference>
<gene>
    <name evidence="2" type="ORF">SEMRO_1556_G282190.1</name>
</gene>
<feature type="region of interest" description="Disordered" evidence="1">
    <location>
        <begin position="120"/>
        <end position="154"/>
    </location>
</feature>
<comment type="caution">
    <text evidence="2">The sequence shown here is derived from an EMBL/GenBank/DDBJ whole genome shotgun (WGS) entry which is preliminary data.</text>
</comment>
<evidence type="ECO:0000256" key="1">
    <source>
        <dbReference type="SAM" id="MobiDB-lite"/>
    </source>
</evidence>
<reference evidence="2" key="1">
    <citation type="submission" date="2020-06" db="EMBL/GenBank/DDBJ databases">
        <authorList>
            <consortium name="Plant Systems Biology data submission"/>
        </authorList>
    </citation>
    <scope>NUCLEOTIDE SEQUENCE</scope>
    <source>
        <strain evidence="2">D6</strain>
    </source>
</reference>
<sequence length="351" mass="38981">MFGLTGTPFQRIWCCFERAMIIHKEQGHNNDDDNSRLLLDIVTVVEDGTAVVITDGRAPHVVADLREGPKFALELKRDRELGFPLELLERAYEIDICAATAAREEDRRRILNTIQRTASSKSLSTMDSSDDNDHTATTQPKGSNEEDDELPNLKDPAFSRVNKVLRGIFAEAAARKAAEAGRIDTVIRVLQEDTERIQLTLNLGGCAHLDLTGLSNLAGHASLQQLTVDCSYSGVTNVTSLADTLSSMPSLRKLHFSFEWCTSTLEEREIVQLSDRGLASLSATLVRLRLDFTGCAFAVFLPKIEKLQYLESLVISYCYTPTAAIAKTLLGILQLRKLRELELNFRACQHG</sequence>
<proteinExistence type="predicted"/>
<dbReference type="EMBL" id="CAICTM010001554">
    <property type="protein sequence ID" value="CAB9524591.1"/>
    <property type="molecule type" value="Genomic_DNA"/>
</dbReference>
<accession>A0A9N8HSR9</accession>
<protein>
    <submittedName>
        <fullName evidence="2">Uncharacterized protein</fullName>
    </submittedName>
</protein>
<keyword evidence="3" id="KW-1185">Reference proteome</keyword>
<organism evidence="2 3">
    <name type="scientific">Seminavis robusta</name>
    <dbReference type="NCBI Taxonomy" id="568900"/>
    <lineage>
        <taxon>Eukaryota</taxon>
        <taxon>Sar</taxon>
        <taxon>Stramenopiles</taxon>
        <taxon>Ochrophyta</taxon>
        <taxon>Bacillariophyta</taxon>
        <taxon>Bacillariophyceae</taxon>
        <taxon>Bacillariophycidae</taxon>
        <taxon>Naviculales</taxon>
        <taxon>Naviculaceae</taxon>
        <taxon>Seminavis</taxon>
    </lineage>
</organism>
<dbReference type="SUPFAM" id="SSF52047">
    <property type="entry name" value="RNI-like"/>
    <property type="match status" value="1"/>
</dbReference>
<dbReference type="Gene3D" id="3.80.10.10">
    <property type="entry name" value="Ribonuclease Inhibitor"/>
    <property type="match status" value="1"/>
</dbReference>
<evidence type="ECO:0000313" key="2">
    <source>
        <dbReference type="EMBL" id="CAB9524591.1"/>
    </source>
</evidence>
<dbReference type="AlphaFoldDB" id="A0A9N8HSR9"/>